<evidence type="ECO:0000256" key="7">
    <source>
        <dbReference type="ARBA" id="ARBA00030854"/>
    </source>
</evidence>
<dbReference type="EC" id="3.5.4.16" evidence="4"/>
<name>Q9NL81_TETPY</name>
<comment type="pathway">
    <text evidence="2">Cofactor biosynthesis; 7,8-dihydroneopterin triphosphate biosynthesis; 7,8-dihydroneopterin triphosphate from GTP: step 1/1.</text>
</comment>
<proteinExistence type="evidence at transcript level"/>
<dbReference type="NCBIfam" id="NF006824">
    <property type="entry name" value="PRK09347.1-1"/>
    <property type="match status" value="1"/>
</dbReference>
<dbReference type="GO" id="GO:0005737">
    <property type="term" value="C:cytoplasm"/>
    <property type="evidence" value="ECO:0007669"/>
    <property type="project" value="TreeGrafter"/>
</dbReference>
<dbReference type="InterPro" id="IPR020602">
    <property type="entry name" value="GTP_CycHdrlase_I_dom"/>
</dbReference>
<evidence type="ECO:0000256" key="3">
    <source>
        <dbReference type="ARBA" id="ARBA00008085"/>
    </source>
</evidence>
<feature type="domain" description="GTP cyclohydrolase I" evidence="8">
    <location>
        <begin position="43"/>
        <end position="219"/>
    </location>
</feature>
<evidence type="ECO:0000256" key="5">
    <source>
        <dbReference type="ARBA" id="ARBA00017272"/>
    </source>
</evidence>
<dbReference type="InterPro" id="IPR018234">
    <property type="entry name" value="GTP_CycHdrlase_I_CS"/>
</dbReference>
<dbReference type="SUPFAM" id="SSF55620">
    <property type="entry name" value="Tetrahydrobiopterin biosynthesis enzymes-like"/>
    <property type="match status" value="1"/>
</dbReference>
<dbReference type="EMBL" id="AB029431">
    <property type="protein sequence ID" value="BAA93678.1"/>
    <property type="molecule type" value="mRNA"/>
</dbReference>
<dbReference type="Pfam" id="PF01227">
    <property type="entry name" value="GTP_cyclohydroI"/>
    <property type="match status" value="1"/>
</dbReference>
<dbReference type="PANTHER" id="PTHR11109:SF7">
    <property type="entry name" value="GTP CYCLOHYDROLASE 1"/>
    <property type="match status" value="1"/>
</dbReference>
<dbReference type="Gene3D" id="3.30.1130.10">
    <property type="match status" value="1"/>
</dbReference>
<dbReference type="GO" id="GO:0008270">
    <property type="term" value="F:zinc ion binding"/>
    <property type="evidence" value="ECO:0007669"/>
    <property type="project" value="TreeGrafter"/>
</dbReference>
<dbReference type="Gene3D" id="1.10.286.10">
    <property type="match status" value="1"/>
</dbReference>
<evidence type="ECO:0000256" key="2">
    <source>
        <dbReference type="ARBA" id="ARBA00005080"/>
    </source>
</evidence>
<evidence type="ECO:0000256" key="4">
    <source>
        <dbReference type="ARBA" id="ARBA00012715"/>
    </source>
</evidence>
<dbReference type="InterPro" id="IPR043134">
    <property type="entry name" value="GTP-CH-I_N"/>
</dbReference>
<protein>
    <recommendedName>
        <fullName evidence="5">GTP cyclohydrolase 1</fullName>
        <ecNumber evidence="4">3.5.4.16</ecNumber>
    </recommendedName>
    <alternativeName>
        <fullName evidence="7">GTP cyclohydrolase I</fullName>
    </alternativeName>
</protein>
<comment type="similarity">
    <text evidence="3">Belongs to the GTP cyclohydrolase I family.</text>
</comment>
<accession>Q9NL81</accession>
<dbReference type="GO" id="GO:0005525">
    <property type="term" value="F:GTP binding"/>
    <property type="evidence" value="ECO:0007669"/>
    <property type="project" value="TreeGrafter"/>
</dbReference>
<comment type="catalytic activity">
    <reaction evidence="1">
        <text>GTP + H2O = 7,8-dihydroneopterin 3'-triphosphate + formate + H(+)</text>
        <dbReference type="Rhea" id="RHEA:17473"/>
        <dbReference type="ChEBI" id="CHEBI:15377"/>
        <dbReference type="ChEBI" id="CHEBI:15378"/>
        <dbReference type="ChEBI" id="CHEBI:15740"/>
        <dbReference type="ChEBI" id="CHEBI:37565"/>
        <dbReference type="ChEBI" id="CHEBI:58462"/>
        <dbReference type="EC" id="3.5.4.16"/>
    </reaction>
</comment>
<dbReference type="NCBIfam" id="TIGR00063">
    <property type="entry name" value="folE"/>
    <property type="match status" value="1"/>
</dbReference>
<dbReference type="GO" id="GO:0003934">
    <property type="term" value="F:GTP cyclohydrolase I activity"/>
    <property type="evidence" value="ECO:0007669"/>
    <property type="project" value="UniProtKB-EC"/>
</dbReference>
<evidence type="ECO:0000259" key="8">
    <source>
        <dbReference type="Pfam" id="PF01227"/>
    </source>
</evidence>
<dbReference type="GO" id="GO:0046654">
    <property type="term" value="P:tetrahydrofolate biosynthetic process"/>
    <property type="evidence" value="ECO:0007669"/>
    <property type="project" value="InterPro"/>
</dbReference>
<evidence type="ECO:0000256" key="1">
    <source>
        <dbReference type="ARBA" id="ARBA00001052"/>
    </source>
</evidence>
<dbReference type="NCBIfam" id="NF006826">
    <property type="entry name" value="PRK09347.1-3"/>
    <property type="match status" value="1"/>
</dbReference>
<dbReference type="PROSITE" id="PS00860">
    <property type="entry name" value="GTP_CYCLOHYDROL_1_2"/>
    <property type="match status" value="1"/>
</dbReference>
<keyword evidence="6 9" id="KW-0378">Hydrolase</keyword>
<evidence type="ECO:0000256" key="6">
    <source>
        <dbReference type="ARBA" id="ARBA00022801"/>
    </source>
</evidence>
<dbReference type="FunFam" id="3.30.1130.10:FF:000001">
    <property type="entry name" value="GTP cyclohydrolase 1"/>
    <property type="match status" value="1"/>
</dbReference>
<sequence>MSNTSITEIANLVQQAIVRKGIENPVQNTLNPLSNEEKRKKIEDCFVEILNVLSLDQSDDSMCDTPSRIAKMYVNEMFKGLDYSNFPDMTTIENKMEYNEMVRIQDIALTTTCEHHFITFDGFATVAYIPKDKVIGLSKINRLVRFFSQRPQVQERLTKQILVALQTIVETDDVAVHINAIHYCVKARGVMDQNSSTTTSAYGGRFSQDKDLKKEFLEGTKKF</sequence>
<dbReference type="GO" id="GO:0006729">
    <property type="term" value="P:tetrahydrobiopterin biosynthetic process"/>
    <property type="evidence" value="ECO:0007669"/>
    <property type="project" value="TreeGrafter"/>
</dbReference>
<dbReference type="InterPro" id="IPR001474">
    <property type="entry name" value="GTP_CycHdrlase_I"/>
</dbReference>
<organism evidence="9">
    <name type="scientific">Tetrahymena pyriformis</name>
    <dbReference type="NCBI Taxonomy" id="5908"/>
    <lineage>
        <taxon>Eukaryota</taxon>
        <taxon>Sar</taxon>
        <taxon>Alveolata</taxon>
        <taxon>Ciliophora</taxon>
        <taxon>Intramacronucleata</taxon>
        <taxon>Oligohymenophorea</taxon>
        <taxon>Hymenostomatida</taxon>
        <taxon>Tetrahymenina</taxon>
        <taxon>Tetrahymenidae</taxon>
        <taxon>Tetrahymena</taxon>
    </lineage>
</organism>
<dbReference type="UniPathway" id="UPA00848">
    <property type="reaction ID" value="UER00151"/>
</dbReference>
<reference evidence="9" key="1">
    <citation type="journal article" date="2000" name="Comp. Biochem. Physiol.">
        <title>GTP cyclohydrolase I from Tetrahymena pyriformis: cloning of cDNA and expression.</title>
        <authorList>
            <person name="Tazawa M."/>
            <person name="Ohtsuki M."/>
            <person name="Sumi-Ichinose C."/>
            <person name="Shiraishi H."/>
            <person name="Kuroda R."/>
            <person name="Hagino Y."/>
            <person name="Nakashima S."/>
            <person name="Nozawa Y."/>
            <person name="Ichinose H."/>
            <person name="Nagatsu T."/>
            <person name="Nomura T."/>
        </authorList>
    </citation>
    <scope>NUCLEOTIDE SEQUENCE</scope>
</reference>
<dbReference type="HAMAP" id="MF_00223">
    <property type="entry name" value="FolE"/>
    <property type="match status" value="1"/>
</dbReference>
<dbReference type="InterPro" id="IPR043133">
    <property type="entry name" value="GTP-CH-I_C/QueF"/>
</dbReference>
<dbReference type="AlphaFoldDB" id="Q9NL81"/>
<dbReference type="PROSITE" id="PS00859">
    <property type="entry name" value="GTP_CYCLOHYDROL_1_1"/>
    <property type="match status" value="1"/>
</dbReference>
<dbReference type="PANTHER" id="PTHR11109">
    <property type="entry name" value="GTP CYCLOHYDROLASE I"/>
    <property type="match status" value="1"/>
</dbReference>
<evidence type="ECO:0000313" key="9">
    <source>
        <dbReference type="EMBL" id="BAA93678.1"/>
    </source>
</evidence>